<keyword evidence="1" id="KW-0472">Membrane</keyword>
<proteinExistence type="predicted"/>
<feature type="non-terminal residue" evidence="2">
    <location>
        <position position="277"/>
    </location>
</feature>
<feature type="transmembrane region" description="Helical" evidence="1">
    <location>
        <begin position="245"/>
        <end position="266"/>
    </location>
</feature>
<keyword evidence="3" id="KW-1185">Reference proteome</keyword>
<evidence type="ECO:0000313" key="2">
    <source>
        <dbReference type="EMBL" id="CAJ0584406.1"/>
    </source>
</evidence>
<dbReference type="AlphaFoldDB" id="A0AA36GGL3"/>
<keyword evidence="1" id="KW-1133">Transmembrane helix</keyword>
<dbReference type="Proteomes" id="UP001177023">
    <property type="component" value="Unassembled WGS sequence"/>
</dbReference>
<feature type="transmembrane region" description="Helical" evidence="1">
    <location>
        <begin position="71"/>
        <end position="89"/>
    </location>
</feature>
<reference evidence="2" key="1">
    <citation type="submission" date="2023-06" db="EMBL/GenBank/DDBJ databases">
        <authorList>
            <person name="Delattre M."/>
        </authorList>
    </citation>
    <scope>NUCLEOTIDE SEQUENCE</scope>
    <source>
        <strain evidence="2">AF72</strain>
    </source>
</reference>
<feature type="transmembrane region" description="Helical" evidence="1">
    <location>
        <begin position="212"/>
        <end position="233"/>
    </location>
</feature>
<keyword evidence="1" id="KW-0812">Transmembrane</keyword>
<protein>
    <submittedName>
        <fullName evidence="2">Uncharacterized protein</fullName>
    </submittedName>
</protein>
<gene>
    <name evidence="2" type="ORF">MSPICULIGERA_LOCUS22463</name>
</gene>
<evidence type="ECO:0000256" key="1">
    <source>
        <dbReference type="SAM" id="Phobius"/>
    </source>
</evidence>
<feature type="transmembrane region" description="Helical" evidence="1">
    <location>
        <begin position="40"/>
        <end position="59"/>
    </location>
</feature>
<feature type="transmembrane region" description="Helical" evidence="1">
    <location>
        <begin position="101"/>
        <end position="123"/>
    </location>
</feature>
<sequence>MISKVWLTFDALASSALGAVLFFAPHLVGDYVFQKVTDGVHWHLIRCVGGQFMAAGLASHLLKNSNKVTHTACYIMRIVAFLILILLYLETSSVNPNLVRPIVMVIIKYGCLSGLAINVLLLLATGWPIGNSLMLDQPVGNGLYQLDCTASICIGAAWLAFPKWLLHKQVIVTLDESHELCGRVMGALFVCSFCVAQYALHWPSYQDRKVGVRCRFVCCVAILSAQVWSQVAYLRDWSAGHWYGIALYSIWTTISFFYLLCVEYYTPKATDKQKKKN</sequence>
<organism evidence="2 3">
    <name type="scientific">Mesorhabditis spiculigera</name>
    <dbReference type="NCBI Taxonomy" id="96644"/>
    <lineage>
        <taxon>Eukaryota</taxon>
        <taxon>Metazoa</taxon>
        <taxon>Ecdysozoa</taxon>
        <taxon>Nematoda</taxon>
        <taxon>Chromadorea</taxon>
        <taxon>Rhabditida</taxon>
        <taxon>Rhabditina</taxon>
        <taxon>Rhabditomorpha</taxon>
        <taxon>Rhabditoidea</taxon>
        <taxon>Rhabditidae</taxon>
        <taxon>Mesorhabditinae</taxon>
        <taxon>Mesorhabditis</taxon>
    </lineage>
</organism>
<dbReference type="EMBL" id="CATQJA010002693">
    <property type="protein sequence ID" value="CAJ0584406.1"/>
    <property type="molecule type" value="Genomic_DNA"/>
</dbReference>
<accession>A0AA36GGL3</accession>
<comment type="caution">
    <text evidence="2">The sequence shown here is derived from an EMBL/GenBank/DDBJ whole genome shotgun (WGS) entry which is preliminary data.</text>
</comment>
<evidence type="ECO:0000313" key="3">
    <source>
        <dbReference type="Proteomes" id="UP001177023"/>
    </source>
</evidence>
<name>A0AA36GGL3_9BILA</name>
<feature type="transmembrane region" description="Helical" evidence="1">
    <location>
        <begin position="7"/>
        <end position="28"/>
    </location>
</feature>